<sequence length="101" mass="11627">MYSHPSEDDHMVQQMVTNKLTSVGPMEIMRIMGIWRSMFLPSRRRGRRMMKDITKVLSLHHVMSNPPPLALAVVNQEKKDTGVRETHRVIPGLETQLILPP</sequence>
<reference evidence="1" key="1">
    <citation type="submission" date="2021-01" db="EMBL/GenBank/DDBJ databases">
        <authorList>
            <person name="Corre E."/>
            <person name="Pelletier E."/>
            <person name="Niang G."/>
            <person name="Scheremetjew M."/>
            <person name="Finn R."/>
            <person name="Kale V."/>
            <person name="Holt S."/>
            <person name="Cochrane G."/>
            <person name="Meng A."/>
            <person name="Brown T."/>
            <person name="Cohen L."/>
        </authorList>
    </citation>
    <scope>NUCLEOTIDE SEQUENCE</scope>
    <source>
        <strain evidence="1">NIES-381</strain>
    </source>
</reference>
<accession>A0A7S1IKG0</accession>
<proteinExistence type="predicted"/>
<gene>
    <name evidence="1" type="ORF">EGYM00392_LOCUS26618</name>
</gene>
<dbReference type="AlphaFoldDB" id="A0A7S1IKG0"/>
<dbReference type="EMBL" id="HBGA01071206">
    <property type="protein sequence ID" value="CAD9015510.1"/>
    <property type="molecule type" value="Transcribed_RNA"/>
</dbReference>
<name>A0A7S1IKG0_9EUGL</name>
<protein>
    <submittedName>
        <fullName evidence="1">Uncharacterized protein</fullName>
    </submittedName>
</protein>
<organism evidence="1">
    <name type="scientific">Eutreptiella gymnastica</name>
    <dbReference type="NCBI Taxonomy" id="73025"/>
    <lineage>
        <taxon>Eukaryota</taxon>
        <taxon>Discoba</taxon>
        <taxon>Euglenozoa</taxon>
        <taxon>Euglenida</taxon>
        <taxon>Spirocuta</taxon>
        <taxon>Euglenophyceae</taxon>
        <taxon>Eutreptiales</taxon>
        <taxon>Eutreptiaceae</taxon>
        <taxon>Eutreptiella</taxon>
    </lineage>
</organism>
<evidence type="ECO:0000313" key="1">
    <source>
        <dbReference type="EMBL" id="CAD9015510.1"/>
    </source>
</evidence>